<sequence>MLGYLLLGLLAHGSAENATVYQLTDLDLWCIDKLGISTATTSTPWFVTSADIALAEERAQFRANVKRDGWLMAEEFQAWLEVRVYATLLCLTFGTPLLVMMLYRYSSTFRKWVTVIDRNLTFGRCFMLLVAVFVIAAGLCWFFSLRIVYTTRLVMQDLQDYFLSSFSTRLMDIAISEFDHFTTDNIGKQVQIGSYLCNPTDGVFELRSFGVDCVFSNQVFATIDLSQPIHLEPQTVGEMFIDYNVLQHWNNLVLPAINTVINSAMGRVGLADAVVTLSFVITTDCVARDTQIFLGIKANVPIGLAKLPEIWAWNQSFYEDPTQFWADLYKAPLVAWGR</sequence>
<dbReference type="EMBL" id="CAMXCT030001313">
    <property type="protein sequence ID" value="CAL4776224.1"/>
    <property type="molecule type" value="Genomic_DNA"/>
</dbReference>
<evidence type="ECO:0000256" key="1">
    <source>
        <dbReference type="SAM" id="Phobius"/>
    </source>
</evidence>
<dbReference type="Proteomes" id="UP001152797">
    <property type="component" value="Unassembled WGS sequence"/>
</dbReference>
<feature type="signal peptide" evidence="2">
    <location>
        <begin position="1"/>
        <end position="15"/>
    </location>
</feature>
<accession>A0A9P1FWK0</accession>
<keyword evidence="1" id="KW-0472">Membrane</keyword>
<comment type="caution">
    <text evidence="3">The sequence shown here is derived from an EMBL/GenBank/DDBJ whole genome shotgun (WGS) entry which is preliminary data.</text>
</comment>
<dbReference type="OrthoDB" id="423190at2759"/>
<organism evidence="3">
    <name type="scientific">Cladocopium goreaui</name>
    <dbReference type="NCBI Taxonomy" id="2562237"/>
    <lineage>
        <taxon>Eukaryota</taxon>
        <taxon>Sar</taxon>
        <taxon>Alveolata</taxon>
        <taxon>Dinophyceae</taxon>
        <taxon>Suessiales</taxon>
        <taxon>Symbiodiniaceae</taxon>
        <taxon>Cladocopium</taxon>
    </lineage>
</organism>
<keyword evidence="5" id="KW-1185">Reference proteome</keyword>
<feature type="transmembrane region" description="Helical" evidence="1">
    <location>
        <begin position="84"/>
        <end position="105"/>
    </location>
</feature>
<protein>
    <submittedName>
        <fullName evidence="3">Uncharacterized protein</fullName>
    </submittedName>
</protein>
<keyword evidence="2" id="KW-0732">Signal</keyword>
<proteinExistence type="predicted"/>
<reference evidence="3" key="1">
    <citation type="submission" date="2022-10" db="EMBL/GenBank/DDBJ databases">
        <authorList>
            <person name="Chen Y."/>
            <person name="Dougan E. K."/>
            <person name="Chan C."/>
            <person name="Rhodes N."/>
            <person name="Thang M."/>
        </authorList>
    </citation>
    <scope>NUCLEOTIDE SEQUENCE</scope>
</reference>
<keyword evidence="1" id="KW-1133">Transmembrane helix</keyword>
<reference evidence="4" key="2">
    <citation type="submission" date="2024-04" db="EMBL/GenBank/DDBJ databases">
        <authorList>
            <person name="Chen Y."/>
            <person name="Shah S."/>
            <person name="Dougan E. K."/>
            <person name="Thang M."/>
            <person name="Chan C."/>
        </authorList>
    </citation>
    <scope>NUCLEOTIDE SEQUENCE [LARGE SCALE GENOMIC DNA]</scope>
</reference>
<evidence type="ECO:0000256" key="2">
    <source>
        <dbReference type="SAM" id="SignalP"/>
    </source>
</evidence>
<evidence type="ECO:0000313" key="3">
    <source>
        <dbReference type="EMBL" id="CAI3988912.1"/>
    </source>
</evidence>
<dbReference type="EMBL" id="CAMXCT010001313">
    <property type="protein sequence ID" value="CAI3988912.1"/>
    <property type="molecule type" value="Genomic_DNA"/>
</dbReference>
<feature type="transmembrane region" description="Helical" evidence="1">
    <location>
        <begin position="126"/>
        <end position="149"/>
    </location>
</feature>
<dbReference type="EMBL" id="CAMXCT020001313">
    <property type="protein sequence ID" value="CAL1142287.1"/>
    <property type="molecule type" value="Genomic_DNA"/>
</dbReference>
<keyword evidence="1" id="KW-0812">Transmembrane</keyword>
<gene>
    <name evidence="3" type="ORF">C1SCF055_LOCUS16027</name>
</gene>
<evidence type="ECO:0000313" key="5">
    <source>
        <dbReference type="Proteomes" id="UP001152797"/>
    </source>
</evidence>
<name>A0A9P1FWK0_9DINO</name>
<dbReference type="AlphaFoldDB" id="A0A9P1FWK0"/>
<feature type="chain" id="PRO_5043272389" evidence="2">
    <location>
        <begin position="16"/>
        <end position="338"/>
    </location>
</feature>
<evidence type="ECO:0000313" key="4">
    <source>
        <dbReference type="EMBL" id="CAL1142287.1"/>
    </source>
</evidence>